<dbReference type="Gene3D" id="3.60.10.10">
    <property type="entry name" value="Endonuclease/exonuclease/phosphatase"/>
    <property type="match status" value="1"/>
</dbReference>
<dbReference type="InterPro" id="IPR036691">
    <property type="entry name" value="Endo/exonu/phosph_ase_sf"/>
</dbReference>
<organism evidence="4 5">
    <name type="scientific">Agromyces aureus</name>
    <dbReference type="NCBI Taxonomy" id="453304"/>
    <lineage>
        <taxon>Bacteria</taxon>
        <taxon>Bacillati</taxon>
        <taxon>Actinomycetota</taxon>
        <taxon>Actinomycetes</taxon>
        <taxon>Micrococcales</taxon>
        <taxon>Microbacteriaceae</taxon>
        <taxon>Agromyces</taxon>
    </lineage>
</organism>
<feature type="region of interest" description="Disordered" evidence="1">
    <location>
        <begin position="1"/>
        <end position="20"/>
    </location>
</feature>
<dbReference type="SUPFAM" id="SSF56219">
    <property type="entry name" value="DNase I-like"/>
    <property type="match status" value="1"/>
</dbReference>
<sequence length="327" mass="33712">MTVLAPLESPASGPSSPRPIRRRRVGLARVTAVLGMALVLLLTLHTMVPDVAGLGLIVDTALPWFGLAVPLLLVGALVARSRAAIAAAVLAALVWSVMFVPSIVPLSWTAAPASDARLTVASQNVEAGSGTAADSAAALAGTGAEVVALQEMDAESRADAGAVLDEVYPYRYGVGTVGVWSVFPIENAQMLDLGLGWKRGLAADLETPSGPVSIYVVHAASARPTGHDERDAMLANLADHLERDENERVIAVGDFNAGSSDRALAGITAKLSEANQSGGGFGFTWPATAPVVRLDHVFQRGMDVVSSKSVTAGGSDHLAVIATLNLE</sequence>
<accession>A0A191WHM4</accession>
<feature type="transmembrane region" description="Helical" evidence="2">
    <location>
        <begin position="27"/>
        <end position="48"/>
    </location>
</feature>
<keyword evidence="2" id="KW-1133">Transmembrane helix</keyword>
<evidence type="ECO:0000256" key="1">
    <source>
        <dbReference type="SAM" id="MobiDB-lite"/>
    </source>
</evidence>
<feature type="transmembrane region" description="Helical" evidence="2">
    <location>
        <begin position="54"/>
        <end position="78"/>
    </location>
</feature>
<feature type="transmembrane region" description="Helical" evidence="2">
    <location>
        <begin position="85"/>
        <end position="108"/>
    </location>
</feature>
<dbReference type="Pfam" id="PF03372">
    <property type="entry name" value="Exo_endo_phos"/>
    <property type="match status" value="1"/>
</dbReference>
<dbReference type="OrthoDB" id="4316587at2"/>
<keyword evidence="5" id="KW-1185">Reference proteome</keyword>
<reference evidence="5" key="2">
    <citation type="submission" date="2016-01" db="EMBL/GenBank/DDBJ databases">
        <title>Complete genome sequence of Agromyces aureus AR33T and comparison with related organisms.</title>
        <authorList>
            <person name="Corretto E."/>
            <person name="Antonielli L."/>
            <person name="Sessitsch A."/>
            <person name="Brader G."/>
        </authorList>
    </citation>
    <scope>NUCLEOTIDE SEQUENCE [LARGE SCALE GENOMIC DNA]</scope>
    <source>
        <strain evidence="5">AR33</strain>
    </source>
</reference>
<proteinExistence type="predicted"/>
<evidence type="ECO:0000313" key="4">
    <source>
        <dbReference type="EMBL" id="ANJ27800.1"/>
    </source>
</evidence>
<keyword evidence="2" id="KW-0812">Transmembrane</keyword>
<dbReference type="RefSeq" id="WP_067878726.1">
    <property type="nucleotide sequence ID" value="NZ_CP013979.1"/>
</dbReference>
<dbReference type="GO" id="GO:0003824">
    <property type="term" value="F:catalytic activity"/>
    <property type="evidence" value="ECO:0007669"/>
    <property type="project" value="InterPro"/>
</dbReference>
<gene>
    <name evidence="4" type="ORF">ATC03_14860</name>
</gene>
<evidence type="ECO:0000256" key="2">
    <source>
        <dbReference type="SAM" id="Phobius"/>
    </source>
</evidence>
<dbReference type="STRING" id="453304.ATC03_14860"/>
<evidence type="ECO:0000313" key="5">
    <source>
        <dbReference type="Proteomes" id="UP000078437"/>
    </source>
</evidence>
<dbReference type="KEGG" id="agy:ATC03_14860"/>
<dbReference type="Proteomes" id="UP000078437">
    <property type="component" value="Chromosome"/>
</dbReference>
<dbReference type="EMBL" id="CP013979">
    <property type="protein sequence ID" value="ANJ27800.1"/>
    <property type="molecule type" value="Genomic_DNA"/>
</dbReference>
<protein>
    <recommendedName>
        <fullName evidence="3">Endonuclease/exonuclease/phosphatase domain-containing protein</fullName>
    </recommendedName>
</protein>
<evidence type="ECO:0000259" key="3">
    <source>
        <dbReference type="Pfam" id="PF03372"/>
    </source>
</evidence>
<reference evidence="4 5" key="1">
    <citation type="journal article" date="2016" name="Int. J. Syst. Evol. Microbiol.">
        <title>Agromyces aureus sp. nov., isolated from the rhizosphere of Salix caprea L. grown in a heavy-metal-contaminated soil.</title>
        <authorList>
            <person name="Corretto E."/>
            <person name="Antonielli L."/>
            <person name="Sessitsch A."/>
            <person name="Compant S."/>
            <person name="Gorfer M."/>
            <person name="Kuffner M."/>
            <person name="Brader G."/>
        </authorList>
    </citation>
    <scope>NUCLEOTIDE SEQUENCE [LARGE SCALE GENOMIC DNA]</scope>
    <source>
        <strain evidence="4 5">AR33</strain>
    </source>
</reference>
<keyword evidence="2" id="KW-0472">Membrane</keyword>
<feature type="domain" description="Endonuclease/exonuclease/phosphatase" evidence="3">
    <location>
        <begin position="122"/>
        <end position="317"/>
    </location>
</feature>
<dbReference type="AlphaFoldDB" id="A0A191WHM4"/>
<name>A0A191WHM4_9MICO</name>
<dbReference type="InterPro" id="IPR005135">
    <property type="entry name" value="Endo/exonuclease/phosphatase"/>
</dbReference>